<evidence type="ECO:0000313" key="2">
    <source>
        <dbReference type="EMBL" id="GFM93992.1"/>
    </source>
</evidence>
<feature type="signal peptide" evidence="1">
    <location>
        <begin position="1"/>
        <end position="19"/>
    </location>
</feature>
<evidence type="ECO:0000256" key="1">
    <source>
        <dbReference type="SAM" id="SignalP"/>
    </source>
</evidence>
<proteinExistence type="predicted"/>
<organism evidence="2 3">
    <name type="scientific">Pseudomonas cichorii</name>
    <dbReference type="NCBI Taxonomy" id="36746"/>
    <lineage>
        <taxon>Bacteria</taxon>
        <taxon>Pseudomonadati</taxon>
        <taxon>Pseudomonadota</taxon>
        <taxon>Gammaproteobacteria</taxon>
        <taxon>Pseudomonadales</taxon>
        <taxon>Pseudomonadaceae</taxon>
        <taxon>Pseudomonas</taxon>
    </lineage>
</organism>
<keyword evidence="1" id="KW-0732">Signal</keyword>
<dbReference type="EMBL" id="BLWA01000013">
    <property type="protein sequence ID" value="GFM93992.1"/>
    <property type="molecule type" value="Genomic_DNA"/>
</dbReference>
<keyword evidence="3" id="KW-1185">Reference proteome</keyword>
<dbReference type="PROSITE" id="PS51257">
    <property type="entry name" value="PROKAR_LIPOPROTEIN"/>
    <property type="match status" value="1"/>
</dbReference>
<name>A0ABQ1DSP6_PSECI</name>
<protein>
    <recommendedName>
        <fullName evidence="4">Lipoprotein</fullName>
    </recommendedName>
</protein>
<accession>A0ABQ1DSP6</accession>
<dbReference type="RefSeq" id="WP_025260260.1">
    <property type="nucleotide sequence ID" value="NZ_BLVX01000009.1"/>
</dbReference>
<gene>
    <name evidence="2" type="ORF">PSCICP_39640</name>
</gene>
<sequence>MRFLIIVLSALTLGGCANSPLGNLLYNQRFQTTDDVQASWVGSSLDDLIMSWGTPQNSFPMAGGAASMISYEYVWLAGASGDNPRYSRCVQRFLVEGGIITKWGISGGCPKQPRNAKSIPDTPVPKPTL</sequence>
<reference evidence="2 3" key="1">
    <citation type="submission" date="2020-05" db="EMBL/GenBank/DDBJ databases">
        <title>Genetic diversity of Pseudomonas cichorii.</title>
        <authorList>
            <person name="Tani S."/>
            <person name="Yagi H."/>
            <person name="Hashimoto S."/>
            <person name="Iiyama K."/>
            <person name="Furuya N."/>
        </authorList>
    </citation>
    <scope>NUCLEOTIDE SEQUENCE [LARGE SCALE GENOMIC DNA]</scope>
    <source>
        <strain evidence="2 3">LMG 2162</strain>
    </source>
</reference>
<feature type="chain" id="PRO_5047517506" description="Lipoprotein" evidence="1">
    <location>
        <begin position="20"/>
        <end position="129"/>
    </location>
</feature>
<evidence type="ECO:0008006" key="4">
    <source>
        <dbReference type="Google" id="ProtNLM"/>
    </source>
</evidence>
<dbReference type="GeneID" id="45542693"/>
<dbReference type="Proteomes" id="UP000614982">
    <property type="component" value="Unassembled WGS sequence"/>
</dbReference>
<comment type="caution">
    <text evidence="2">The sequence shown here is derived from an EMBL/GenBank/DDBJ whole genome shotgun (WGS) entry which is preliminary data.</text>
</comment>
<evidence type="ECO:0000313" key="3">
    <source>
        <dbReference type="Proteomes" id="UP000614982"/>
    </source>
</evidence>